<dbReference type="EMBL" id="KZ308805">
    <property type="protein sequence ID" value="KAG8234390.1"/>
    <property type="molecule type" value="Genomic_DNA"/>
</dbReference>
<feature type="domain" description="EF-hand" evidence="2">
    <location>
        <begin position="93"/>
        <end position="128"/>
    </location>
</feature>
<keyword evidence="4" id="KW-1185">Reference proteome</keyword>
<sequence length="164" mass="17868">MAEIAPEEAEQASTDLEKRIVEAFDVFDHGGSKTVDVREVGTILRALGCCPTEADIQEIIIQVEDQETSGSVQLERFLPVVLSLVQENKYPPASPEKILQAFQTLDPSGKGSITTEYLSKVLTDEGGGVEPFSKEELDEMLAVAVNSETGAMVYEDFINLLMVS</sequence>
<dbReference type="PANTHER" id="PTHR46763">
    <property type="entry name" value="DYNEIN REGULATORY COMPLEX PROTEIN 8"/>
    <property type="match status" value="1"/>
</dbReference>
<gene>
    <name evidence="3" type="ORF">J437_LFUL015130</name>
</gene>
<evidence type="ECO:0000313" key="4">
    <source>
        <dbReference type="Proteomes" id="UP000792457"/>
    </source>
</evidence>
<dbReference type="GO" id="GO:0005509">
    <property type="term" value="F:calcium ion binding"/>
    <property type="evidence" value="ECO:0007669"/>
    <property type="project" value="InterPro"/>
</dbReference>
<evidence type="ECO:0000256" key="1">
    <source>
        <dbReference type="ARBA" id="ARBA00022737"/>
    </source>
</evidence>
<evidence type="ECO:0000259" key="2">
    <source>
        <dbReference type="PROSITE" id="PS50222"/>
    </source>
</evidence>
<dbReference type="PROSITE" id="PS50222">
    <property type="entry name" value="EF_HAND_2"/>
    <property type="match status" value="2"/>
</dbReference>
<dbReference type="OrthoDB" id="10260307at2759"/>
<reference evidence="3" key="1">
    <citation type="submission" date="2013-04" db="EMBL/GenBank/DDBJ databases">
        <authorList>
            <person name="Qu J."/>
            <person name="Murali S.C."/>
            <person name="Bandaranaike D."/>
            <person name="Bellair M."/>
            <person name="Blankenburg K."/>
            <person name="Chao H."/>
            <person name="Dinh H."/>
            <person name="Doddapaneni H."/>
            <person name="Downs B."/>
            <person name="Dugan-Rocha S."/>
            <person name="Elkadiri S."/>
            <person name="Gnanaolivu R.D."/>
            <person name="Hernandez B."/>
            <person name="Javaid M."/>
            <person name="Jayaseelan J.C."/>
            <person name="Lee S."/>
            <person name="Li M."/>
            <person name="Ming W."/>
            <person name="Munidasa M."/>
            <person name="Muniz J."/>
            <person name="Nguyen L."/>
            <person name="Ongeri F."/>
            <person name="Osuji N."/>
            <person name="Pu L.-L."/>
            <person name="Puazo M."/>
            <person name="Qu C."/>
            <person name="Quiroz J."/>
            <person name="Raj R."/>
            <person name="Weissenberger G."/>
            <person name="Xin Y."/>
            <person name="Zou X."/>
            <person name="Han Y."/>
            <person name="Richards S."/>
            <person name="Worley K."/>
            <person name="Muzny D."/>
            <person name="Gibbs R."/>
        </authorList>
    </citation>
    <scope>NUCLEOTIDE SEQUENCE</scope>
    <source>
        <strain evidence="3">Sampled in the wild</strain>
    </source>
</reference>
<dbReference type="Gene3D" id="1.10.238.10">
    <property type="entry name" value="EF-hand"/>
    <property type="match status" value="2"/>
</dbReference>
<dbReference type="GO" id="GO:0043226">
    <property type="term" value="C:organelle"/>
    <property type="evidence" value="ECO:0007669"/>
    <property type="project" value="UniProtKB-ARBA"/>
</dbReference>
<dbReference type="InterPro" id="IPR011992">
    <property type="entry name" value="EF-hand-dom_pair"/>
</dbReference>
<dbReference type="PANTHER" id="PTHR46763:SF1">
    <property type="entry name" value="DYNEIN REGULATORY COMPLEX PROTEIN 8"/>
    <property type="match status" value="1"/>
</dbReference>
<dbReference type="AlphaFoldDB" id="A0A8K0KIN5"/>
<comment type="caution">
    <text evidence="3">The sequence shown here is derived from an EMBL/GenBank/DDBJ whole genome shotgun (WGS) entry which is preliminary data.</text>
</comment>
<proteinExistence type="predicted"/>
<dbReference type="Proteomes" id="UP000792457">
    <property type="component" value="Unassembled WGS sequence"/>
</dbReference>
<protein>
    <recommendedName>
        <fullName evidence="2">EF-hand domain-containing protein</fullName>
    </recommendedName>
</protein>
<organism evidence="3 4">
    <name type="scientific">Ladona fulva</name>
    <name type="common">Scarce chaser dragonfly</name>
    <name type="synonym">Libellula fulva</name>
    <dbReference type="NCBI Taxonomy" id="123851"/>
    <lineage>
        <taxon>Eukaryota</taxon>
        <taxon>Metazoa</taxon>
        <taxon>Ecdysozoa</taxon>
        <taxon>Arthropoda</taxon>
        <taxon>Hexapoda</taxon>
        <taxon>Insecta</taxon>
        <taxon>Pterygota</taxon>
        <taxon>Palaeoptera</taxon>
        <taxon>Odonata</taxon>
        <taxon>Epiprocta</taxon>
        <taxon>Anisoptera</taxon>
        <taxon>Libelluloidea</taxon>
        <taxon>Libellulidae</taxon>
        <taxon>Ladona</taxon>
    </lineage>
</organism>
<dbReference type="SUPFAM" id="SSF47473">
    <property type="entry name" value="EF-hand"/>
    <property type="match status" value="1"/>
</dbReference>
<name>A0A8K0KIN5_LADFU</name>
<keyword evidence="1" id="KW-0677">Repeat</keyword>
<dbReference type="FunFam" id="1.10.238.10:FF:000178">
    <property type="entry name" value="Calmodulin-2 A"/>
    <property type="match status" value="1"/>
</dbReference>
<reference evidence="3" key="2">
    <citation type="submission" date="2017-10" db="EMBL/GenBank/DDBJ databases">
        <title>Ladona fulva Genome sequencing and assembly.</title>
        <authorList>
            <person name="Murali S."/>
            <person name="Richards S."/>
            <person name="Bandaranaike D."/>
            <person name="Bellair M."/>
            <person name="Blankenburg K."/>
            <person name="Chao H."/>
            <person name="Dinh H."/>
            <person name="Doddapaneni H."/>
            <person name="Dugan-Rocha S."/>
            <person name="Elkadiri S."/>
            <person name="Gnanaolivu R."/>
            <person name="Hernandez B."/>
            <person name="Skinner E."/>
            <person name="Javaid M."/>
            <person name="Lee S."/>
            <person name="Li M."/>
            <person name="Ming W."/>
            <person name="Munidasa M."/>
            <person name="Muniz J."/>
            <person name="Nguyen L."/>
            <person name="Hughes D."/>
            <person name="Osuji N."/>
            <person name="Pu L.-L."/>
            <person name="Puazo M."/>
            <person name="Qu C."/>
            <person name="Quiroz J."/>
            <person name="Raj R."/>
            <person name="Weissenberger G."/>
            <person name="Xin Y."/>
            <person name="Zou X."/>
            <person name="Han Y."/>
            <person name="Worley K."/>
            <person name="Muzny D."/>
            <person name="Gibbs R."/>
        </authorList>
    </citation>
    <scope>NUCLEOTIDE SEQUENCE</scope>
    <source>
        <strain evidence="3">Sampled in the wild</strain>
    </source>
</reference>
<accession>A0A8K0KIN5</accession>
<dbReference type="CDD" id="cd00051">
    <property type="entry name" value="EFh"/>
    <property type="match status" value="1"/>
</dbReference>
<dbReference type="InterPro" id="IPR002048">
    <property type="entry name" value="EF_hand_dom"/>
</dbReference>
<evidence type="ECO:0000313" key="3">
    <source>
        <dbReference type="EMBL" id="KAG8234390.1"/>
    </source>
</evidence>
<feature type="domain" description="EF-hand" evidence="2">
    <location>
        <begin position="15"/>
        <end position="50"/>
    </location>
</feature>